<feature type="domain" description="Cytochrome C biogenesis protein transmembrane" evidence="8">
    <location>
        <begin position="10"/>
        <end position="220"/>
    </location>
</feature>
<evidence type="ECO:0000256" key="3">
    <source>
        <dbReference type="ARBA" id="ARBA00022692"/>
    </source>
</evidence>
<evidence type="ECO:0000256" key="7">
    <source>
        <dbReference type="SAM" id="Phobius"/>
    </source>
</evidence>
<dbReference type="InterPro" id="IPR003834">
    <property type="entry name" value="Cyt_c_assmbl_TM_dom"/>
</dbReference>
<dbReference type="EMBL" id="CP003075">
    <property type="protein sequence ID" value="AEQ52824.1"/>
    <property type="molecule type" value="Genomic_DNA"/>
</dbReference>
<dbReference type="Pfam" id="PF02683">
    <property type="entry name" value="DsbD_TM"/>
    <property type="match status" value="1"/>
</dbReference>
<dbReference type="PATRIC" id="fig|1082931.4.peg.2785"/>
<dbReference type="Proteomes" id="UP000008850">
    <property type="component" value="Chromosome"/>
</dbReference>
<dbReference type="PANTHER" id="PTHR31272">
    <property type="entry name" value="CYTOCHROME C-TYPE BIOGENESIS PROTEIN HI_1454-RELATED"/>
    <property type="match status" value="1"/>
</dbReference>
<comment type="subcellular location">
    <subcellularLocation>
        <location evidence="1">Membrane</location>
        <topology evidence="1">Multi-pass membrane protein</topology>
    </subcellularLocation>
</comment>
<evidence type="ECO:0000256" key="4">
    <source>
        <dbReference type="ARBA" id="ARBA00022748"/>
    </source>
</evidence>
<evidence type="ECO:0000256" key="6">
    <source>
        <dbReference type="ARBA" id="ARBA00023136"/>
    </source>
</evidence>
<evidence type="ECO:0000256" key="1">
    <source>
        <dbReference type="ARBA" id="ARBA00004141"/>
    </source>
</evidence>
<keyword evidence="4" id="KW-0201">Cytochrome c-type biogenesis</keyword>
<comment type="similarity">
    <text evidence="2">Belongs to the DsbD family.</text>
</comment>
<sequence>MGFEIASIGVLAALFAGMVSFLSPCVLPLVPGYVSYITGNMDRSGVAARSNALLLSLCFVAGFATIFVALGASATALSRLLLSWRYEANIVGGAIVIVFGVFTTGLVRLPWLSQDLRYHGALKGGGPAGAYVLGLAFGFGWTPCIGPILGAILTVSATSEAAGSGILLLSIYSAGLGVPFLLTATFADSLAARLKHMRRLGRVLQILAGIVMILMGLAMITGQMSAFAFWLLERFPVFARIG</sequence>
<feature type="transmembrane region" description="Helical" evidence="7">
    <location>
        <begin position="89"/>
        <end position="111"/>
    </location>
</feature>
<reference evidence="9 10" key="1">
    <citation type="journal article" date="2012" name="J. Bacteriol.">
        <title>Complete genome sequence of Pelagibacterium halotolerans B2T.</title>
        <authorList>
            <person name="Huo Y.Y."/>
            <person name="Cheng H."/>
            <person name="Han X.F."/>
            <person name="Jiang X.W."/>
            <person name="Sun C."/>
            <person name="Zhang X.Q."/>
            <person name="Zhu X.F."/>
            <person name="Liu Y.F."/>
            <person name="Li P.F."/>
            <person name="Ni P.X."/>
            <person name="Wu M."/>
        </authorList>
    </citation>
    <scope>NUCLEOTIDE SEQUENCE [LARGE SCALE GENOMIC DNA]</scope>
    <source>
        <strain evidence="10">DSM 22347 / JCM 15775 / CGMCC 1.7692 / B2</strain>
    </source>
</reference>
<dbReference type="AlphaFoldDB" id="G4RDN8"/>
<evidence type="ECO:0000256" key="5">
    <source>
        <dbReference type="ARBA" id="ARBA00022989"/>
    </source>
</evidence>
<evidence type="ECO:0000313" key="9">
    <source>
        <dbReference type="EMBL" id="AEQ52824.1"/>
    </source>
</evidence>
<dbReference type="KEGG" id="phl:KKY_2818"/>
<evidence type="ECO:0000256" key="2">
    <source>
        <dbReference type="ARBA" id="ARBA00006143"/>
    </source>
</evidence>
<dbReference type="HOGENOM" id="CLU_053225_2_1_5"/>
<dbReference type="RefSeq" id="WP_014131971.1">
    <property type="nucleotide sequence ID" value="NC_016078.1"/>
</dbReference>
<dbReference type="PANTHER" id="PTHR31272:SF4">
    <property type="entry name" value="CYTOCHROME C-TYPE BIOGENESIS PROTEIN HI_1454-RELATED"/>
    <property type="match status" value="1"/>
</dbReference>
<organism evidence="9 10">
    <name type="scientific">Pelagibacterium halotolerans (strain DSM 22347 / JCM 15775 / CGMCC 1.7692 / B2)</name>
    <dbReference type="NCBI Taxonomy" id="1082931"/>
    <lineage>
        <taxon>Bacteria</taxon>
        <taxon>Pseudomonadati</taxon>
        <taxon>Pseudomonadota</taxon>
        <taxon>Alphaproteobacteria</taxon>
        <taxon>Hyphomicrobiales</taxon>
        <taxon>Devosiaceae</taxon>
        <taxon>Pelagibacterium</taxon>
    </lineage>
</organism>
<name>G4RDN8_PELHB</name>
<dbReference type="GO" id="GO:0016020">
    <property type="term" value="C:membrane"/>
    <property type="evidence" value="ECO:0007669"/>
    <property type="project" value="UniProtKB-SubCell"/>
</dbReference>
<keyword evidence="3 7" id="KW-0812">Transmembrane</keyword>
<protein>
    <submittedName>
        <fullName evidence="9">Cytochrome c-type biogenesis protein CcdA (DsbD-like protein)</fullName>
    </submittedName>
</protein>
<dbReference type="GO" id="GO:0017004">
    <property type="term" value="P:cytochrome complex assembly"/>
    <property type="evidence" value="ECO:0007669"/>
    <property type="project" value="UniProtKB-KW"/>
</dbReference>
<dbReference type="InterPro" id="IPR051790">
    <property type="entry name" value="Cytochrome_c-biogenesis_DsbD"/>
</dbReference>
<evidence type="ECO:0000259" key="8">
    <source>
        <dbReference type="Pfam" id="PF02683"/>
    </source>
</evidence>
<evidence type="ECO:0000313" key="10">
    <source>
        <dbReference type="Proteomes" id="UP000008850"/>
    </source>
</evidence>
<dbReference type="eggNOG" id="COG0785">
    <property type="taxonomic scope" value="Bacteria"/>
</dbReference>
<feature type="transmembrane region" description="Helical" evidence="7">
    <location>
        <begin position="52"/>
        <end position="77"/>
    </location>
</feature>
<keyword evidence="10" id="KW-1185">Reference proteome</keyword>
<accession>G4RDN8</accession>
<feature type="transmembrane region" description="Helical" evidence="7">
    <location>
        <begin position="131"/>
        <end position="153"/>
    </location>
</feature>
<keyword evidence="6 7" id="KW-0472">Membrane</keyword>
<feature type="transmembrane region" description="Helical" evidence="7">
    <location>
        <begin position="206"/>
        <end position="232"/>
    </location>
</feature>
<gene>
    <name evidence="9" type="ordered locus">KKY_2818</name>
</gene>
<proteinExistence type="inferred from homology"/>
<keyword evidence="5 7" id="KW-1133">Transmembrane helix</keyword>
<dbReference type="STRING" id="1082931.KKY_2818"/>
<feature type="transmembrane region" description="Helical" evidence="7">
    <location>
        <begin position="165"/>
        <end position="186"/>
    </location>
</feature>